<evidence type="ECO:0000313" key="2">
    <source>
        <dbReference type="Proteomes" id="UP000187203"/>
    </source>
</evidence>
<keyword evidence="2" id="KW-1185">Reference proteome</keyword>
<sequence length="153" mass="17144">MFFSPPLELLRFFFYSIAYYSSLPLSSFSPVPQVLMICEVNFIFWVIEAFSGSQKVLMICETDFICWVLGAFSGSKKGPVELKRKCCSPSKSNVLSLIEKVINLGYVSLDCMAQQSNINEKVRAILIDRLIKILESRAKEADGKVKVVGASKI</sequence>
<proteinExistence type="predicted"/>
<organism evidence="1 2">
    <name type="scientific">Corchorus olitorius</name>
    <dbReference type="NCBI Taxonomy" id="93759"/>
    <lineage>
        <taxon>Eukaryota</taxon>
        <taxon>Viridiplantae</taxon>
        <taxon>Streptophyta</taxon>
        <taxon>Embryophyta</taxon>
        <taxon>Tracheophyta</taxon>
        <taxon>Spermatophyta</taxon>
        <taxon>Magnoliopsida</taxon>
        <taxon>eudicotyledons</taxon>
        <taxon>Gunneridae</taxon>
        <taxon>Pentapetalae</taxon>
        <taxon>rosids</taxon>
        <taxon>malvids</taxon>
        <taxon>Malvales</taxon>
        <taxon>Malvaceae</taxon>
        <taxon>Grewioideae</taxon>
        <taxon>Apeibeae</taxon>
        <taxon>Corchorus</taxon>
    </lineage>
</organism>
<name>A0A1R3JHW0_9ROSI</name>
<dbReference type="EMBL" id="AWUE01016058">
    <property type="protein sequence ID" value="OMO94414.1"/>
    <property type="molecule type" value="Genomic_DNA"/>
</dbReference>
<evidence type="ECO:0000313" key="1">
    <source>
        <dbReference type="EMBL" id="OMO94414.1"/>
    </source>
</evidence>
<gene>
    <name evidence="1" type="ORF">COLO4_16352</name>
</gene>
<dbReference type="AlphaFoldDB" id="A0A1R3JHW0"/>
<dbReference type="Proteomes" id="UP000187203">
    <property type="component" value="Unassembled WGS sequence"/>
</dbReference>
<accession>A0A1R3JHW0</accession>
<comment type="caution">
    <text evidence="1">The sequence shown here is derived from an EMBL/GenBank/DDBJ whole genome shotgun (WGS) entry which is preliminary data.</text>
</comment>
<protein>
    <submittedName>
        <fullName evidence="1">G2/mitotic-specific cyclin-1-like protein</fullName>
    </submittedName>
</protein>
<reference evidence="2" key="1">
    <citation type="submission" date="2013-09" db="EMBL/GenBank/DDBJ databases">
        <title>Corchorus olitorius genome sequencing.</title>
        <authorList>
            <person name="Alam M."/>
            <person name="Haque M.S."/>
            <person name="Islam M.S."/>
            <person name="Emdad E.M."/>
            <person name="Islam M.M."/>
            <person name="Ahmed B."/>
            <person name="Halim A."/>
            <person name="Hossen Q.M.M."/>
            <person name="Hossain M.Z."/>
            <person name="Ahmed R."/>
            <person name="Khan M.M."/>
            <person name="Islam R."/>
            <person name="Rashid M.M."/>
            <person name="Khan S.A."/>
            <person name="Rahman M.S."/>
            <person name="Alam M."/>
            <person name="Yahiya A.S."/>
            <person name="Khan M.S."/>
            <person name="Azam M.S."/>
            <person name="Haque T."/>
            <person name="Lashkar M.Z.H."/>
            <person name="Akhand A.I."/>
            <person name="Morshed G."/>
            <person name="Roy S."/>
            <person name="Uddin K.S."/>
            <person name="Rabeya T."/>
            <person name="Hossain A.S."/>
            <person name="Chowdhury A."/>
            <person name="Snigdha A.R."/>
            <person name="Mortoza M.S."/>
            <person name="Matin S.A."/>
            <person name="Hoque S.M.E."/>
            <person name="Islam M.K."/>
            <person name="Roy D.K."/>
            <person name="Haider R."/>
            <person name="Moosa M.M."/>
            <person name="Elias S.M."/>
            <person name="Hasan A.M."/>
            <person name="Jahan S."/>
            <person name="Shafiuddin M."/>
            <person name="Mahmood N."/>
            <person name="Shommy N.S."/>
        </authorList>
    </citation>
    <scope>NUCLEOTIDE SEQUENCE [LARGE SCALE GENOMIC DNA]</scope>
    <source>
        <strain evidence="2">cv. O-4</strain>
    </source>
</reference>